<sequence length="143" mass="14177">MHTLPARSLLLAAALVFTGTASAQSLDSLKGAAGNLLGQKGSSSALPSVSSLGSAQNAAGVLGYCQSHGYLPSATDTLKDKLLGGLGGSSSQATQDKGYQQGLSGVLQGGNGQSFDLGSLKGTVAKKLCQHVADKATSSFLGH</sequence>
<keyword evidence="3" id="KW-1185">Reference proteome</keyword>
<evidence type="ECO:0000313" key="3">
    <source>
        <dbReference type="Proteomes" id="UP001620397"/>
    </source>
</evidence>
<comment type="caution">
    <text evidence="2">The sequence shown here is derived from an EMBL/GenBank/DDBJ whole genome shotgun (WGS) entry which is preliminary data.</text>
</comment>
<dbReference type="InterPro" id="IPR019637">
    <property type="entry name" value="DUF2501"/>
</dbReference>
<feature type="signal peptide" evidence="1">
    <location>
        <begin position="1"/>
        <end position="23"/>
    </location>
</feature>
<keyword evidence="1" id="KW-0732">Signal</keyword>
<evidence type="ECO:0000313" key="2">
    <source>
        <dbReference type="EMBL" id="MFK2931926.1"/>
    </source>
</evidence>
<reference evidence="2 3" key="1">
    <citation type="submission" date="2020-10" db="EMBL/GenBank/DDBJ databases">
        <title>Phylogeny of dyella-like bacteria.</title>
        <authorList>
            <person name="Fu J."/>
        </authorList>
    </citation>
    <scope>NUCLEOTIDE SEQUENCE [LARGE SCALE GENOMIC DNA]</scope>
    <source>
        <strain evidence="2 3">DKC-1</strain>
    </source>
</reference>
<protein>
    <submittedName>
        <fullName evidence="2">DUF2501 domain-containing protein</fullName>
    </submittedName>
</protein>
<evidence type="ECO:0000256" key="1">
    <source>
        <dbReference type="SAM" id="SignalP"/>
    </source>
</evidence>
<proteinExistence type="predicted"/>
<accession>A0ABW8KIY6</accession>
<name>A0ABW8KIY6_9GAMM</name>
<dbReference type="EMBL" id="JADIKL010000008">
    <property type="protein sequence ID" value="MFK2931926.1"/>
    <property type="molecule type" value="Genomic_DNA"/>
</dbReference>
<feature type="chain" id="PRO_5045263022" evidence="1">
    <location>
        <begin position="24"/>
        <end position="143"/>
    </location>
</feature>
<organism evidence="2 3">
    <name type="scientific">Dyella agri</name>
    <dbReference type="NCBI Taxonomy" id="1926869"/>
    <lineage>
        <taxon>Bacteria</taxon>
        <taxon>Pseudomonadati</taxon>
        <taxon>Pseudomonadota</taxon>
        <taxon>Gammaproteobacteria</taxon>
        <taxon>Lysobacterales</taxon>
        <taxon>Rhodanobacteraceae</taxon>
        <taxon>Dyella</taxon>
    </lineage>
</organism>
<dbReference type="Proteomes" id="UP001620397">
    <property type="component" value="Unassembled WGS sequence"/>
</dbReference>
<dbReference type="Pfam" id="PF10696">
    <property type="entry name" value="DUF2501"/>
    <property type="match status" value="1"/>
</dbReference>
<gene>
    <name evidence="2" type="ORF">ISP14_14110</name>
</gene>
<dbReference type="RefSeq" id="WP_404541022.1">
    <property type="nucleotide sequence ID" value="NZ_JADIKL010000008.1"/>
</dbReference>